<dbReference type="Gene3D" id="3.40.50.300">
    <property type="entry name" value="P-loop containing nucleotide triphosphate hydrolases"/>
    <property type="match status" value="1"/>
</dbReference>
<sequence>METGYPPYILTQNWRQHGPAGEFFNKQFYHDKIEFTQVHDRFSARVKAAVNWLQGVSGKDDIDGNTLIVNMNSFESCEARSFCNVGNVNFALQKVVDLLADPKFSKSTKKGIEAKVMIIAPYEVQRNLYTYEMQKHGMWEMDTKGNWALFSRRNSNSPRSSGTRSERSHRQSDPFRLARNDWSPAAYQRLQLKKPHYPRNCYRATKNIARFQAVQEAKKPQQVKKPEETSSTVETASTDRTARSEREKKSRKTNRAVKKMFRDTRKGTAQDDAADNNGDAEQPKTYAGRRLATTRILENCTEGWHRDAKKPLPIYFEKSPSKRMLDLGTIPKGDDIPFIDQVPALAIFDAKEQYYVTMAIGNQQEKEYHDRQHGKLHEFEVPARFIRDGRSLHEESKALQEYFMLISTSSASPDKDCLLPRTGDSAEIILKGIIIKPQQTTEDTGSMENDDIALHIKDPVRNVLKDNTIASKSASNKKLQDHGKWECASTGDGAPPPSGGGMR</sequence>
<dbReference type="EMBL" id="JAKNSF020000022">
    <property type="protein sequence ID" value="KAK7731579.1"/>
    <property type="molecule type" value="Genomic_DNA"/>
</dbReference>
<feature type="compositionally biased region" description="Pro residues" evidence="1">
    <location>
        <begin position="494"/>
        <end position="503"/>
    </location>
</feature>
<evidence type="ECO:0000313" key="3">
    <source>
        <dbReference type="Proteomes" id="UP001430848"/>
    </source>
</evidence>
<proteinExistence type="predicted"/>
<feature type="region of interest" description="Disordered" evidence="1">
    <location>
        <begin position="215"/>
        <end position="286"/>
    </location>
</feature>
<name>A0ABR1PB33_DIAER</name>
<reference evidence="2 3" key="1">
    <citation type="submission" date="2024-02" db="EMBL/GenBank/DDBJ databases">
        <title>De novo assembly and annotation of 12 fungi associated with fruit tree decline syndrome in Ontario, Canada.</title>
        <authorList>
            <person name="Sulman M."/>
            <person name="Ellouze W."/>
            <person name="Ilyukhin E."/>
        </authorList>
    </citation>
    <scope>NUCLEOTIDE SEQUENCE [LARGE SCALE GENOMIC DNA]</scope>
    <source>
        <strain evidence="2 3">M169</strain>
    </source>
</reference>
<feature type="compositionally biased region" description="Basic and acidic residues" evidence="1">
    <location>
        <begin position="260"/>
        <end position="269"/>
    </location>
</feature>
<evidence type="ECO:0008006" key="4">
    <source>
        <dbReference type="Google" id="ProtNLM"/>
    </source>
</evidence>
<organism evidence="2 3">
    <name type="scientific">Diaporthe eres</name>
    <name type="common">Phomopsis oblonga</name>
    <dbReference type="NCBI Taxonomy" id="83184"/>
    <lineage>
        <taxon>Eukaryota</taxon>
        <taxon>Fungi</taxon>
        <taxon>Dikarya</taxon>
        <taxon>Ascomycota</taxon>
        <taxon>Pezizomycotina</taxon>
        <taxon>Sordariomycetes</taxon>
        <taxon>Sordariomycetidae</taxon>
        <taxon>Diaporthales</taxon>
        <taxon>Diaporthaceae</taxon>
        <taxon>Diaporthe</taxon>
        <taxon>Diaporthe eres species complex</taxon>
    </lineage>
</organism>
<accession>A0ABR1PB33</accession>
<feature type="region of interest" description="Disordered" evidence="1">
    <location>
        <begin position="471"/>
        <end position="503"/>
    </location>
</feature>
<keyword evidence="3" id="KW-1185">Reference proteome</keyword>
<feature type="compositionally biased region" description="Basic and acidic residues" evidence="1">
    <location>
        <begin position="164"/>
        <end position="179"/>
    </location>
</feature>
<feature type="compositionally biased region" description="Low complexity" evidence="1">
    <location>
        <begin position="151"/>
        <end position="163"/>
    </location>
</feature>
<feature type="compositionally biased region" description="Low complexity" evidence="1">
    <location>
        <begin position="229"/>
        <end position="238"/>
    </location>
</feature>
<evidence type="ECO:0000313" key="2">
    <source>
        <dbReference type="EMBL" id="KAK7731579.1"/>
    </source>
</evidence>
<dbReference type="InterPro" id="IPR027417">
    <property type="entry name" value="P-loop_NTPase"/>
</dbReference>
<comment type="caution">
    <text evidence="2">The sequence shown here is derived from an EMBL/GenBank/DDBJ whole genome shotgun (WGS) entry which is preliminary data.</text>
</comment>
<protein>
    <recommendedName>
        <fullName evidence="4">DNA2/NAM7 helicase-like C-terminal domain-containing protein</fullName>
    </recommendedName>
</protein>
<gene>
    <name evidence="2" type="ORF">SLS63_005265</name>
</gene>
<evidence type="ECO:0000256" key="1">
    <source>
        <dbReference type="SAM" id="MobiDB-lite"/>
    </source>
</evidence>
<feature type="compositionally biased region" description="Basic and acidic residues" evidence="1">
    <location>
        <begin position="216"/>
        <end position="228"/>
    </location>
</feature>
<feature type="region of interest" description="Disordered" evidence="1">
    <location>
        <begin position="150"/>
        <end position="180"/>
    </location>
</feature>
<dbReference type="Proteomes" id="UP001430848">
    <property type="component" value="Unassembled WGS sequence"/>
</dbReference>
<feature type="compositionally biased region" description="Basic residues" evidence="1">
    <location>
        <begin position="249"/>
        <end position="259"/>
    </location>
</feature>